<dbReference type="PROSITE" id="PS00123">
    <property type="entry name" value="ALKALINE_PHOSPHATASE"/>
    <property type="match status" value="1"/>
</dbReference>
<reference evidence="12" key="1">
    <citation type="submission" date="2015-02" db="EMBL/GenBank/DDBJ databases">
        <title>Description and complete genome sequence of the first cultured representative of the subdivision 5 of the Verrucomicrobia phylum.</title>
        <authorList>
            <person name="Spring S."/>
            <person name="Bunk B."/>
            <person name="Sproer C."/>
            <person name="Klenk H.-P."/>
        </authorList>
    </citation>
    <scope>NUCLEOTIDE SEQUENCE [LARGE SCALE GENOMIC DNA]</scope>
    <source>
        <strain evidence="12">L21-Fru-AB</strain>
    </source>
</reference>
<feature type="binding site" evidence="8">
    <location>
        <position position="37"/>
    </location>
    <ligand>
        <name>Zn(2+)</name>
        <dbReference type="ChEBI" id="CHEBI:29105"/>
        <label>2</label>
    </ligand>
</feature>
<keyword evidence="2" id="KW-0597">Phosphoprotein</keyword>
<feature type="binding site" evidence="8">
    <location>
        <position position="128"/>
    </location>
    <ligand>
        <name>Mg(2+)</name>
        <dbReference type="ChEBI" id="CHEBI:18420"/>
    </ligand>
</feature>
<dbReference type="InterPro" id="IPR017850">
    <property type="entry name" value="Alkaline_phosphatase_core_sf"/>
</dbReference>
<dbReference type="Pfam" id="PF00245">
    <property type="entry name" value="Alk_phosphatase"/>
    <property type="match status" value="2"/>
</dbReference>
<evidence type="ECO:0000256" key="8">
    <source>
        <dbReference type="PIRSR" id="PIRSR601952-2"/>
    </source>
</evidence>
<dbReference type="PANTHER" id="PTHR11596">
    <property type="entry name" value="ALKALINE PHOSPHATASE"/>
    <property type="match status" value="1"/>
</dbReference>
<evidence type="ECO:0000256" key="7">
    <source>
        <dbReference type="PIRSR" id="PIRSR601952-1"/>
    </source>
</evidence>
<dbReference type="EC" id="3.1.3.1" evidence="11"/>
<keyword evidence="12" id="KW-1185">Reference proteome</keyword>
<evidence type="ECO:0000256" key="10">
    <source>
        <dbReference type="SAM" id="SignalP"/>
    </source>
</evidence>
<feature type="binding site" evidence="8">
    <location>
        <position position="248"/>
    </location>
    <ligand>
        <name>Zn(2+)</name>
        <dbReference type="ChEBI" id="CHEBI:29105"/>
        <label>2</label>
    </ligand>
</feature>
<dbReference type="KEGG" id="vbl:L21SP4_01818"/>
<evidence type="ECO:0000256" key="3">
    <source>
        <dbReference type="ARBA" id="ARBA00022723"/>
    </source>
</evidence>
<dbReference type="PANTHER" id="PTHR11596:SF5">
    <property type="entry name" value="ALKALINE PHOSPHATASE"/>
    <property type="match status" value="1"/>
</dbReference>
<feature type="binding site" evidence="8">
    <location>
        <position position="239"/>
    </location>
    <ligand>
        <name>Mg(2+)</name>
        <dbReference type="ChEBI" id="CHEBI:18420"/>
    </ligand>
</feature>
<protein>
    <submittedName>
        <fullName evidence="11">Alkaline phosphatase 3</fullName>
        <ecNumber evidence="11">3.1.3.1</ecNumber>
    </submittedName>
</protein>
<name>A0A0G3EJT8_9BACT</name>
<feature type="active site" description="Phosphoserine intermediate" evidence="7">
    <location>
        <position position="77"/>
    </location>
</feature>
<evidence type="ECO:0000256" key="4">
    <source>
        <dbReference type="ARBA" id="ARBA00022801"/>
    </source>
</evidence>
<evidence type="ECO:0000313" key="12">
    <source>
        <dbReference type="Proteomes" id="UP000035268"/>
    </source>
</evidence>
<dbReference type="AlphaFoldDB" id="A0A0G3EJT8"/>
<dbReference type="Gene3D" id="3.40.720.10">
    <property type="entry name" value="Alkaline Phosphatase, subunit A"/>
    <property type="match status" value="1"/>
</dbReference>
<dbReference type="InterPro" id="IPR001952">
    <property type="entry name" value="Alkaline_phosphatase"/>
</dbReference>
<accession>A0A0G3EJT8</accession>
<comment type="cofactor">
    <cofactor evidence="8">
        <name>Mg(2+)</name>
        <dbReference type="ChEBI" id="CHEBI:18420"/>
    </cofactor>
    <text evidence="8">Binds 1 Mg(2+) ion.</text>
</comment>
<feature type="binding site" evidence="8">
    <location>
        <position position="244"/>
    </location>
    <ligand>
        <name>Zn(2+)</name>
        <dbReference type="ChEBI" id="CHEBI:29105"/>
        <label>2</label>
    </ligand>
</feature>
<dbReference type="GO" id="GO:0004035">
    <property type="term" value="F:alkaline phosphatase activity"/>
    <property type="evidence" value="ECO:0007669"/>
    <property type="project" value="UniProtKB-EC"/>
</dbReference>
<evidence type="ECO:0000256" key="9">
    <source>
        <dbReference type="RuleBase" id="RU003946"/>
    </source>
</evidence>
<gene>
    <name evidence="11" type="primary">phoB</name>
    <name evidence="11" type="ORF">L21SP4_01818</name>
</gene>
<dbReference type="RefSeq" id="WP_052882324.1">
    <property type="nucleotide sequence ID" value="NZ_CP010904.1"/>
</dbReference>
<proteinExistence type="inferred from homology"/>
<dbReference type="STRING" id="1307763.L21SP4_01818"/>
<dbReference type="InterPro" id="IPR018299">
    <property type="entry name" value="Alkaline_phosphatase_AS"/>
</dbReference>
<evidence type="ECO:0000256" key="1">
    <source>
        <dbReference type="ARBA" id="ARBA00005984"/>
    </source>
</evidence>
<dbReference type="EMBL" id="CP010904">
    <property type="protein sequence ID" value="AKJ65055.1"/>
    <property type="molecule type" value="Genomic_DNA"/>
</dbReference>
<evidence type="ECO:0000256" key="5">
    <source>
        <dbReference type="ARBA" id="ARBA00022833"/>
    </source>
</evidence>
<feature type="binding site" evidence="8">
    <location>
        <position position="287"/>
    </location>
    <ligand>
        <name>Zn(2+)</name>
        <dbReference type="ChEBI" id="CHEBI:29105"/>
        <label>2</label>
    </ligand>
</feature>
<comment type="cofactor">
    <cofactor evidence="8">
        <name>Zn(2+)</name>
        <dbReference type="ChEBI" id="CHEBI:29105"/>
    </cofactor>
    <text evidence="8">Binds 2 Zn(2+) ions.</text>
</comment>
<evidence type="ECO:0000256" key="2">
    <source>
        <dbReference type="ARBA" id="ARBA00022553"/>
    </source>
</evidence>
<evidence type="ECO:0000256" key="6">
    <source>
        <dbReference type="ARBA" id="ARBA00022842"/>
    </source>
</evidence>
<evidence type="ECO:0000313" key="11">
    <source>
        <dbReference type="EMBL" id="AKJ65055.1"/>
    </source>
</evidence>
<feature type="binding site" evidence="8">
    <location>
        <position position="286"/>
    </location>
    <ligand>
        <name>Zn(2+)</name>
        <dbReference type="ChEBI" id="CHEBI:29105"/>
        <label>2</label>
    </ligand>
</feature>
<feature type="signal peptide" evidence="10">
    <location>
        <begin position="1"/>
        <end position="24"/>
    </location>
</feature>
<keyword evidence="4 11" id="KW-0378">Hydrolase</keyword>
<feature type="binding site" evidence="8">
    <location>
        <position position="130"/>
    </location>
    <ligand>
        <name>Mg(2+)</name>
        <dbReference type="ChEBI" id="CHEBI:18420"/>
    </ligand>
</feature>
<dbReference type="Proteomes" id="UP000035268">
    <property type="component" value="Chromosome"/>
</dbReference>
<organism evidence="11 12">
    <name type="scientific">Kiritimatiella glycovorans</name>
    <dbReference type="NCBI Taxonomy" id="1307763"/>
    <lineage>
        <taxon>Bacteria</taxon>
        <taxon>Pseudomonadati</taxon>
        <taxon>Kiritimatiellota</taxon>
        <taxon>Kiritimatiellia</taxon>
        <taxon>Kiritimatiellales</taxon>
        <taxon>Kiritimatiellaceae</taxon>
        <taxon>Kiritimatiella</taxon>
    </lineage>
</organism>
<dbReference type="GO" id="GO:0046872">
    <property type="term" value="F:metal ion binding"/>
    <property type="evidence" value="ECO:0007669"/>
    <property type="project" value="UniProtKB-KW"/>
</dbReference>
<dbReference type="PATRIC" id="fig|1609981.3.peg.1888"/>
<dbReference type="PRINTS" id="PR00113">
    <property type="entry name" value="ALKPHPHTASE"/>
</dbReference>
<keyword evidence="3 8" id="KW-0479">Metal-binding</keyword>
<dbReference type="CDD" id="cd16012">
    <property type="entry name" value="ALP"/>
    <property type="match status" value="1"/>
</dbReference>
<sequence precursor="true">MTINKPIIRIALLALLLTTCAARAAQAPRNVILMIGDGMGVAQLTAGKIAAGELEMERIRTLGLMTTHSANALVTDSAAAGTALATGHKTDNGVLAQTPDGKPLRTVLEAAEERGLKTGLVTSCSLTHATPAAFGAHVPDRDRDVRIAEQVAACGVDVLFGGGAKFFRAHFESMRGEGFTIVTTEEAWNVMGAPARAAAFLAEKHPPRITEGRVPLEELTRRALLILEESGPGFFLMVEASQIDWGGHANDTEFILSEMLDFDRAVGACLDFAESEGDTLVLVTSDHECGGMAVHDGSVEDRTVTECGYTTGYHTAVMVPLFAFGPGSEAFRGVLDNTEVGARLLEWAEGIR</sequence>
<keyword evidence="6 8" id="KW-0460">Magnesium</keyword>
<keyword evidence="5 8" id="KW-0862">Zinc</keyword>
<dbReference type="OrthoDB" id="9794455at2"/>
<dbReference type="SUPFAM" id="SSF53649">
    <property type="entry name" value="Alkaline phosphatase-like"/>
    <property type="match status" value="1"/>
</dbReference>
<feature type="chain" id="PRO_5005184260" evidence="10">
    <location>
        <begin position="25"/>
        <end position="352"/>
    </location>
</feature>
<feature type="binding site" evidence="8">
    <location>
        <position position="37"/>
    </location>
    <ligand>
        <name>Mg(2+)</name>
        <dbReference type="ChEBI" id="CHEBI:18420"/>
    </ligand>
</feature>
<comment type="similarity">
    <text evidence="1 9">Belongs to the alkaline phosphatase family.</text>
</comment>
<keyword evidence="10" id="KW-0732">Signal</keyword>
<reference evidence="11 12" key="2">
    <citation type="journal article" date="2016" name="ISME J.">
        <title>Characterization of the first cultured representative of Verrucomicrobia subdivision 5 indicates the proposal of a novel phylum.</title>
        <authorList>
            <person name="Spring S."/>
            <person name="Bunk B."/>
            <person name="Sproer C."/>
            <person name="Schumann P."/>
            <person name="Rohde M."/>
            <person name="Tindall B.J."/>
            <person name="Klenk H.P."/>
        </authorList>
    </citation>
    <scope>NUCLEOTIDE SEQUENCE [LARGE SCALE GENOMIC DNA]</scope>
    <source>
        <strain evidence="11 12">L21-Fru-AB</strain>
    </source>
</reference>
<dbReference type="SMART" id="SM00098">
    <property type="entry name" value="alkPPc"/>
    <property type="match status" value="1"/>
</dbReference>